<evidence type="ECO:0000256" key="2">
    <source>
        <dbReference type="SAM" id="Phobius"/>
    </source>
</evidence>
<dbReference type="VEuPathDB" id="ToxoDB:cyc_02214"/>
<keyword evidence="2" id="KW-1133">Transmembrane helix</keyword>
<proteinExistence type="predicted"/>
<keyword evidence="2" id="KW-0472">Membrane</keyword>
<gene>
    <name evidence="3" type="ORF">cyc_02214</name>
</gene>
<dbReference type="Proteomes" id="UP000095192">
    <property type="component" value="Unassembled WGS sequence"/>
</dbReference>
<feature type="transmembrane region" description="Helical" evidence="2">
    <location>
        <begin position="84"/>
        <end position="105"/>
    </location>
</feature>
<sequence length="413" mass="44652">MSEEEDSAESQTLVEALQEATASRVRFFTCGVTSRLHTAASLLERQDARASVALLQDTETLDSEVKPNYTHVVPERLIEVCIQLLTIVALCAFAVSAGVIVGAVMTRSTLTPGMFLVSVTAFEKEPFAEFLSLDASGGASTTPTSTTAVFRAQFVVTLALSNKSAFIESLGLFLELLYLPAGVMPTADNCYSETGAFSTELSLQPSEQYPSPTAAGDLVRRGRQNASLIKRAGVETGVQDGDTDDSSGTQGDPASASRLVHVVLFRADKRLQQLLQYDANKAQSHPAVGPTQLILNSVPFIPGLRRGTDKVCLYVGINLPLEAADSALKESIKRDCEDRNRVFFQLRAPAASASSMFTRLWHKPFAFGLFSVPCTAQTVAAGDWPPKIRESFIRQKDAYVLEMTILSMESGHN</sequence>
<name>A0A1D3D1R6_9EIME</name>
<dbReference type="VEuPathDB" id="ToxoDB:LOC34619098"/>
<dbReference type="EMBL" id="JROU02001104">
    <property type="protein sequence ID" value="OEH77398.1"/>
    <property type="molecule type" value="Genomic_DNA"/>
</dbReference>
<organism evidence="3 4">
    <name type="scientific">Cyclospora cayetanensis</name>
    <dbReference type="NCBI Taxonomy" id="88456"/>
    <lineage>
        <taxon>Eukaryota</taxon>
        <taxon>Sar</taxon>
        <taxon>Alveolata</taxon>
        <taxon>Apicomplexa</taxon>
        <taxon>Conoidasida</taxon>
        <taxon>Coccidia</taxon>
        <taxon>Eucoccidiorida</taxon>
        <taxon>Eimeriorina</taxon>
        <taxon>Eimeriidae</taxon>
        <taxon>Cyclospora</taxon>
    </lineage>
</organism>
<keyword evidence="2" id="KW-0812">Transmembrane</keyword>
<keyword evidence="4" id="KW-1185">Reference proteome</keyword>
<evidence type="ECO:0000313" key="4">
    <source>
        <dbReference type="Proteomes" id="UP000095192"/>
    </source>
</evidence>
<protein>
    <recommendedName>
        <fullName evidence="5">Transmembrane protein</fullName>
    </recommendedName>
</protein>
<evidence type="ECO:0000313" key="3">
    <source>
        <dbReference type="EMBL" id="OEH77398.1"/>
    </source>
</evidence>
<evidence type="ECO:0008006" key="5">
    <source>
        <dbReference type="Google" id="ProtNLM"/>
    </source>
</evidence>
<reference evidence="3 4" key="1">
    <citation type="journal article" date="2016" name="BMC Genomics">
        <title>Comparative genomics reveals Cyclospora cayetanensis possesses coccidia-like metabolism and invasion components but unique surface antigens.</title>
        <authorList>
            <person name="Liu S."/>
            <person name="Wang L."/>
            <person name="Zheng H."/>
            <person name="Xu Z."/>
            <person name="Roellig D.M."/>
            <person name="Li N."/>
            <person name="Frace M.A."/>
            <person name="Tang K."/>
            <person name="Arrowood M.J."/>
            <person name="Moss D.M."/>
            <person name="Zhang L."/>
            <person name="Feng Y."/>
            <person name="Xiao L."/>
        </authorList>
    </citation>
    <scope>NUCLEOTIDE SEQUENCE [LARGE SCALE GENOMIC DNA]</scope>
    <source>
        <strain evidence="3 4">CHN_HEN01</strain>
    </source>
</reference>
<dbReference type="AlphaFoldDB" id="A0A1D3D1R6"/>
<evidence type="ECO:0000256" key="1">
    <source>
        <dbReference type="SAM" id="MobiDB-lite"/>
    </source>
</evidence>
<dbReference type="InParanoid" id="A0A1D3D1R6"/>
<comment type="caution">
    <text evidence="3">The sequence shown here is derived from an EMBL/GenBank/DDBJ whole genome shotgun (WGS) entry which is preliminary data.</text>
</comment>
<accession>A0A1D3D1R6</accession>
<feature type="region of interest" description="Disordered" evidence="1">
    <location>
        <begin position="230"/>
        <end position="254"/>
    </location>
</feature>